<evidence type="ECO:0000313" key="1">
    <source>
        <dbReference type="EMBL" id="CDR45323.1"/>
    </source>
</evidence>
<gene>
    <name evidence="1" type="ORF">CYFA0S_17e01585g</name>
</gene>
<sequence length="190" mass="21335">MFLYVLRKADIDEFGNYVFKKGSFVDGDPDSRTGLRPRPLPNFPDAIALIRPHQPLRSPDLGAQTNHGGSQNVLRLSILTVFRLLSQEILSSPFSAYINALLYFREARYIAVQKDLEAKQFIRLSPSLSSPFWLVPPALLRPSHRALGTKIFSTARCQRGQKLSVTAIQQCFPVCVPLTLCVGETSFRSR</sequence>
<name>A0A061BED8_CYBFA</name>
<reference evidence="1" key="1">
    <citation type="journal article" date="2014" name="Genome Announc.">
        <title>Genome sequence of the yeast Cyberlindnera fabianii (Hansenula fabianii).</title>
        <authorList>
            <person name="Freel K.C."/>
            <person name="Sarilar V."/>
            <person name="Neuveglise C."/>
            <person name="Devillers H."/>
            <person name="Friedrich A."/>
            <person name="Schacherer J."/>
        </authorList>
    </citation>
    <scope>NUCLEOTIDE SEQUENCE</scope>
    <source>
        <strain evidence="1">YJS4271</strain>
    </source>
</reference>
<dbReference type="AlphaFoldDB" id="A0A061BED8"/>
<protein>
    <submittedName>
        <fullName evidence="1">CYFA0S17e01585g1_1</fullName>
    </submittedName>
</protein>
<accession>A0A061BED8</accession>
<organism evidence="1">
    <name type="scientific">Cyberlindnera fabianii</name>
    <name type="common">Yeast</name>
    <name type="synonym">Hansenula fabianii</name>
    <dbReference type="NCBI Taxonomy" id="36022"/>
    <lineage>
        <taxon>Eukaryota</taxon>
        <taxon>Fungi</taxon>
        <taxon>Dikarya</taxon>
        <taxon>Ascomycota</taxon>
        <taxon>Saccharomycotina</taxon>
        <taxon>Saccharomycetes</taxon>
        <taxon>Phaffomycetales</taxon>
        <taxon>Phaffomycetaceae</taxon>
        <taxon>Cyberlindnera</taxon>
    </lineage>
</organism>
<proteinExistence type="predicted"/>
<dbReference type="EMBL" id="LK052902">
    <property type="protein sequence ID" value="CDR45323.1"/>
    <property type="molecule type" value="Genomic_DNA"/>
</dbReference>